<keyword evidence="1" id="KW-0732">Signal</keyword>
<name>A0ABN1JMF0_9BURK</name>
<evidence type="ECO:0000313" key="3">
    <source>
        <dbReference type="Proteomes" id="UP001500279"/>
    </source>
</evidence>
<accession>A0ABN1JMF0</accession>
<sequence length="133" mass="14059">MTILVNLTTSFSAHLPHCVAALLLAGAAAGASASPATYRCDNGQVLNATMTPRDAKLKLDSQEYQLKRVRDRADARFVNNAGVTLTLAKSQAELARKDQPTLICKKVVASLEPEVLNGSGASRRPPAGETASR</sequence>
<keyword evidence="3" id="KW-1185">Reference proteome</keyword>
<gene>
    <name evidence="2" type="ORF">GCM10009107_06690</name>
</gene>
<reference evidence="2 3" key="1">
    <citation type="journal article" date="2019" name="Int. J. Syst. Evol. Microbiol.">
        <title>The Global Catalogue of Microorganisms (GCM) 10K type strain sequencing project: providing services to taxonomists for standard genome sequencing and annotation.</title>
        <authorList>
            <consortium name="The Broad Institute Genomics Platform"/>
            <consortium name="The Broad Institute Genome Sequencing Center for Infectious Disease"/>
            <person name="Wu L."/>
            <person name="Ma J."/>
        </authorList>
    </citation>
    <scope>NUCLEOTIDE SEQUENCE [LARGE SCALE GENOMIC DNA]</scope>
    <source>
        <strain evidence="2 3">JCM 15503</strain>
    </source>
</reference>
<feature type="signal peptide" evidence="1">
    <location>
        <begin position="1"/>
        <end position="33"/>
    </location>
</feature>
<dbReference type="EMBL" id="BAAAEW010000004">
    <property type="protein sequence ID" value="GAA0742811.1"/>
    <property type="molecule type" value="Genomic_DNA"/>
</dbReference>
<dbReference type="Proteomes" id="UP001500279">
    <property type="component" value="Unassembled WGS sequence"/>
</dbReference>
<organism evidence="2 3">
    <name type="scientific">Ideonella azotifigens</name>
    <dbReference type="NCBI Taxonomy" id="513160"/>
    <lineage>
        <taxon>Bacteria</taxon>
        <taxon>Pseudomonadati</taxon>
        <taxon>Pseudomonadota</taxon>
        <taxon>Betaproteobacteria</taxon>
        <taxon>Burkholderiales</taxon>
        <taxon>Sphaerotilaceae</taxon>
        <taxon>Ideonella</taxon>
    </lineage>
</organism>
<feature type="chain" id="PRO_5045433831" description="C-type lysozyme inhibitor domain-containing protein" evidence="1">
    <location>
        <begin position="34"/>
        <end position="133"/>
    </location>
</feature>
<protein>
    <recommendedName>
        <fullName evidence="4">C-type lysozyme inhibitor domain-containing protein</fullName>
    </recommendedName>
</protein>
<dbReference type="RefSeq" id="WP_141287510.1">
    <property type="nucleotide sequence ID" value="NZ_BAAAEW010000004.1"/>
</dbReference>
<evidence type="ECO:0000256" key="1">
    <source>
        <dbReference type="SAM" id="SignalP"/>
    </source>
</evidence>
<comment type="caution">
    <text evidence="2">The sequence shown here is derived from an EMBL/GenBank/DDBJ whole genome shotgun (WGS) entry which is preliminary data.</text>
</comment>
<evidence type="ECO:0008006" key="4">
    <source>
        <dbReference type="Google" id="ProtNLM"/>
    </source>
</evidence>
<evidence type="ECO:0000313" key="2">
    <source>
        <dbReference type="EMBL" id="GAA0742811.1"/>
    </source>
</evidence>
<proteinExistence type="predicted"/>